<dbReference type="Proteomes" id="UP000676079">
    <property type="component" value="Chromosome"/>
</dbReference>
<dbReference type="SMART" id="SM00382">
    <property type="entry name" value="AAA"/>
    <property type="match status" value="1"/>
</dbReference>
<feature type="domain" description="ABC transmembrane type-1" evidence="9">
    <location>
        <begin position="31"/>
        <end position="309"/>
    </location>
</feature>
<dbReference type="CDD" id="cd18551">
    <property type="entry name" value="ABC_6TM_LmrA_like"/>
    <property type="match status" value="1"/>
</dbReference>
<evidence type="ECO:0000256" key="4">
    <source>
        <dbReference type="ARBA" id="ARBA00022840"/>
    </source>
</evidence>
<organism evidence="10 11">
    <name type="scientific">Nocardiopsis changdeensis</name>
    <dbReference type="NCBI Taxonomy" id="2831969"/>
    <lineage>
        <taxon>Bacteria</taxon>
        <taxon>Bacillati</taxon>
        <taxon>Actinomycetota</taxon>
        <taxon>Actinomycetes</taxon>
        <taxon>Streptosporangiales</taxon>
        <taxon>Nocardiopsidaceae</taxon>
        <taxon>Nocardiopsis</taxon>
    </lineage>
</organism>
<dbReference type="Gene3D" id="1.20.1560.10">
    <property type="entry name" value="ABC transporter type 1, transmembrane domain"/>
    <property type="match status" value="1"/>
</dbReference>
<dbReference type="InterPro" id="IPR039421">
    <property type="entry name" value="Type_1_exporter"/>
</dbReference>
<dbReference type="PROSITE" id="PS00211">
    <property type="entry name" value="ABC_TRANSPORTER_1"/>
    <property type="match status" value="1"/>
</dbReference>
<feature type="transmembrane region" description="Helical" evidence="7">
    <location>
        <begin position="64"/>
        <end position="87"/>
    </location>
</feature>
<dbReference type="InterPro" id="IPR003439">
    <property type="entry name" value="ABC_transporter-like_ATP-bd"/>
</dbReference>
<dbReference type="Gene3D" id="3.40.50.300">
    <property type="entry name" value="P-loop containing nucleotide triphosphate hydrolases"/>
    <property type="match status" value="1"/>
</dbReference>
<evidence type="ECO:0000313" key="11">
    <source>
        <dbReference type="Proteomes" id="UP000676079"/>
    </source>
</evidence>
<keyword evidence="11" id="KW-1185">Reference proteome</keyword>
<dbReference type="SUPFAM" id="SSF52540">
    <property type="entry name" value="P-loop containing nucleoside triphosphate hydrolases"/>
    <property type="match status" value="1"/>
</dbReference>
<dbReference type="Pfam" id="PF00664">
    <property type="entry name" value="ABC_membrane"/>
    <property type="match status" value="1"/>
</dbReference>
<feature type="transmembrane region" description="Helical" evidence="7">
    <location>
        <begin position="273"/>
        <end position="293"/>
    </location>
</feature>
<evidence type="ECO:0000256" key="7">
    <source>
        <dbReference type="SAM" id="Phobius"/>
    </source>
</evidence>
<dbReference type="PROSITE" id="PS50929">
    <property type="entry name" value="ABC_TM1F"/>
    <property type="match status" value="1"/>
</dbReference>
<sequence length="595" mass="63682">MNTDAPAPEPPVGLRGLLSYARPHSLALWSGGLITTVAALLTLAQPMVAKYFLDGMAVGGGPDVTLILVLSALLVFATVLASVGNYLTERTAEGIVHGVRRDLVRRIMRLRMSVLDHGSPGDLLSRVVSDSNQLRTATTRDLVDLFIGALQFVGIIVLMGYLDLGLLALLLAVVVVVGFAFGAVVPRIRRASLNVQEALGEMGSTLERSLNSLRTIKASGSEEREIAVVTAASERALQQGKRAAVWFSAGSMSTGLLVQVSFLIILGVGGARAATGGLDLSVLVAFLLYLFYLTGPITQLTSSISGLQAGLASLQRIREVQAMPNEEETGAVSWTPASADRPASVSFRNVRFGYDPQVPLFEELTFDVPAGGMTAFVGPSAAGKSTVFSLVERFYEPQAGSVRMDGRDITEWPLDRLRAGIGYVEQEAPVLSGTLRENLLMAAPEATEEELADIISRTRLEGLVGRLENGLDTLVGHRGVALSGGERQRVAIARALLRRPRLLLLDEATSQLDSINEQALQETIREASRITTVMVIAHRLATVREADRILVLERGRIRSTGTHEELVESDELYMELSMHQFAGAEAAPVGAGAQG</sequence>
<dbReference type="InterPro" id="IPR011527">
    <property type="entry name" value="ABC1_TM_dom"/>
</dbReference>
<dbReference type="EMBL" id="CP074133">
    <property type="protein sequence ID" value="QUX23165.1"/>
    <property type="molecule type" value="Genomic_DNA"/>
</dbReference>
<evidence type="ECO:0000256" key="6">
    <source>
        <dbReference type="ARBA" id="ARBA00023136"/>
    </source>
</evidence>
<evidence type="ECO:0000256" key="5">
    <source>
        <dbReference type="ARBA" id="ARBA00022989"/>
    </source>
</evidence>
<keyword evidence="5 7" id="KW-1133">Transmembrane helix</keyword>
<reference evidence="10 11" key="1">
    <citation type="submission" date="2021-05" db="EMBL/GenBank/DDBJ databases">
        <title>Direct Submission.</title>
        <authorList>
            <person name="Li K."/>
            <person name="Gao J."/>
        </authorList>
    </citation>
    <scope>NUCLEOTIDE SEQUENCE [LARGE SCALE GENOMIC DNA]</scope>
    <source>
        <strain evidence="10 11">Mg02</strain>
    </source>
</reference>
<gene>
    <name evidence="10" type="ORF">KGD84_01820</name>
</gene>
<name>A0ABX8BLQ9_9ACTN</name>
<dbReference type="RefSeq" id="WP_220564390.1">
    <property type="nucleotide sequence ID" value="NZ_CP074133.1"/>
</dbReference>
<keyword evidence="3" id="KW-0547">Nucleotide-binding</keyword>
<accession>A0ABX8BLQ9</accession>
<evidence type="ECO:0000259" key="9">
    <source>
        <dbReference type="PROSITE" id="PS50929"/>
    </source>
</evidence>
<dbReference type="PROSITE" id="PS50893">
    <property type="entry name" value="ABC_TRANSPORTER_2"/>
    <property type="match status" value="1"/>
</dbReference>
<proteinExistence type="predicted"/>
<keyword evidence="6 7" id="KW-0472">Membrane</keyword>
<feature type="transmembrane region" description="Helical" evidence="7">
    <location>
        <begin position="142"/>
        <end position="161"/>
    </location>
</feature>
<dbReference type="Pfam" id="PF00005">
    <property type="entry name" value="ABC_tran"/>
    <property type="match status" value="1"/>
</dbReference>
<dbReference type="InterPro" id="IPR036640">
    <property type="entry name" value="ABC1_TM_sf"/>
</dbReference>
<comment type="subcellular location">
    <subcellularLocation>
        <location evidence="1">Cell membrane</location>
        <topology evidence="1">Multi-pass membrane protein</topology>
    </subcellularLocation>
</comment>
<evidence type="ECO:0000256" key="2">
    <source>
        <dbReference type="ARBA" id="ARBA00022692"/>
    </source>
</evidence>
<dbReference type="PANTHER" id="PTHR43394">
    <property type="entry name" value="ATP-DEPENDENT PERMEASE MDL1, MITOCHONDRIAL"/>
    <property type="match status" value="1"/>
</dbReference>
<dbReference type="PANTHER" id="PTHR43394:SF1">
    <property type="entry name" value="ATP-BINDING CASSETTE SUB-FAMILY B MEMBER 10, MITOCHONDRIAL"/>
    <property type="match status" value="1"/>
</dbReference>
<dbReference type="InterPro" id="IPR027417">
    <property type="entry name" value="P-loop_NTPase"/>
</dbReference>
<feature type="transmembrane region" description="Helical" evidence="7">
    <location>
        <begin position="167"/>
        <end position="185"/>
    </location>
</feature>
<dbReference type="InterPro" id="IPR003593">
    <property type="entry name" value="AAA+_ATPase"/>
</dbReference>
<feature type="transmembrane region" description="Helical" evidence="7">
    <location>
        <begin position="243"/>
        <end position="267"/>
    </location>
</feature>
<evidence type="ECO:0000313" key="10">
    <source>
        <dbReference type="EMBL" id="QUX23165.1"/>
    </source>
</evidence>
<dbReference type="GO" id="GO:0005524">
    <property type="term" value="F:ATP binding"/>
    <property type="evidence" value="ECO:0007669"/>
    <property type="project" value="UniProtKB-KW"/>
</dbReference>
<protein>
    <submittedName>
        <fullName evidence="10">ABC transporter ATP-binding protein</fullName>
    </submittedName>
</protein>
<dbReference type="SUPFAM" id="SSF90123">
    <property type="entry name" value="ABC transporter transmembrane region"/>
    <property type="match status" value="1"/>
</dbReference>
<evidence type="ECO:0000256" key="1">
    <source>
        <dbReference type="ARBA" id="ARBA00004651"/>
    </source>
</evidence>
<keyword evidence="2 7" id="KW-0812">Transmembrane</keyword>
<keyword evidence="4 10" id="KW-0067">ATP-binding</keyword>
<evidence type="ECO:0000259" key="8">
    <source>
        <dbReference type="PROSITE" id="PS50893"/>
    </source>
</evidence>
<evidence type="ECO:0000256" key="3">
    <source>
        <dbReference type="ARBA" id="ARBA00022741"/>
    </source>
</evidence>
<feature type="domain" description="ABC transporter" evidence="8">
    <location>
        <begin position="345"/>
        <end position="579"/>
    </location>
</feature>
<dbReference type="InterPro" id="IPR017871">
    <property type="entry name" value="ABC_transporter-like_CS"/>
</dbReference>
<feature type="transmembrane region" description="Helical" evidence="7">
    <location>
        <begin position="26"/>
        <end position="44"/>
    </location>
</feature>